<dbReference type="AlphaFoldDB" id="A0AAV7PB81"/>
<accession>A0AAV7PB81</accession>
<keyword evidence="3" id="KW-1185">Reference proteome</keyword>
<evidence type="ECO:0000256" key="1">
    <source>
        <dbReference type="SAM" id="MobiDB-lite"/>
    </source>
</evidence>
<evidence type="ECO:0000313" key="2">
    <source>
        <dbReference type="EMBL" id="KAJ1124676.1"/>
    </source>
</evidence>
<dbReference type="EMBL" id="JANPWB010000011">
    <property type="protein sequence ID" value="KAJ1124676.1"/>
    <property type="molecule type" value="Genomic_DNA"/>
</dbReference>
<evidence type="ECO:0000313" key="3">
    <source>
        <dbReference type="Proteomes" id="UP001066276"/>
    </source>
</evidence>
<organism evidence="2 3">
    <name type="scientific">Pleurodeles waltl</name>
    <name type="common">Iberian ribbed newt</name>
    <dbReference type="NCBI Taxonomy" id="8319"/>
    <lineage>
        <taxon>Eukaryota</taxon>
        <taxon>Metazoa</taxon>
        <taxon>Chordata</taxon>
        <taxon>Craniata</taxon>
        <taxon>Vertebrata</taxon>
        <taxon>Euteleostomi</taxon>
        <taxon>Amphibia</taxon>
        <taxon>Batrachia</taxon>
        <taxon>Caudata</taxon>
        <taxon>Salamandroidea</taxon>
        <taxon>Salamandridae</taxon>
        <taxon>Pleurodelinae</taxon>
        <taxon>Pleurodeles</taxon>
    </lineage>
</organism>
<comment type="caution">
    <text evidence="2">The sequence shown here is derived from an EMBL/GenBank/DDBJ whole genome shotgun (WGS) entry which is preliminary data.</text>
</comment>
<feature type="compositionally biased region" description="Basic and acidic residues" evidence="1">
    <location>
        <begin position="103"/>
        <end position="116"/>
    </location>
</feature>
<gene>
    <name evidence="2" type="ORF">NDU88_003125</name>
</gene>
<protein>
    <submittedName>
        <fullName evidence="2">Uncharacterized protein</fullName>
    </submittedName>
</protein>
<sequence>MAANPLGPSSSPDSREPARPPTCTEALESHLPPLQSQGRRQPATLLSAARPGGPVSDPWSRPRLQNETRGRAFPDPPRPAARPSTPARVDGTPSAPSSNEAAVRLDRRSGLEEEAK</sequence>
<reference evidence="2" key="1">
    <citation type="journal article" date="2022" name="bioRxiv">
        <title>Sequencing and chromosome-scale assembly of the giantPleurodeles waltlgenome.</title>
        <authorList>
            <person name="Brown T."/>
            <person name="Elewa A."/>
            <person name="Iarovenko S."/>
            <person name="Subramanian E."/>
            <person name="Araus A.J."/>
            <person name="Petzold A."/>
            <person name="Susuki M."/>
            <person name="Suzuki K.-i.T."/>
            <person name="Hayashi T."/>
            <person name="Toyoda A."/>
            <person name="Oliveira C."/>
            <person name="Osipova E."/>
            <person name="Leigh N.D."/>
            <person name="Simon A."/>
            <person name="Yun M.H."/>
        </authorList>
    </citation>
    <scope>NUCLEOTIDE SEQUENCE</scope>
    <source>
        <strain evidence="2">20211129_DDA</strain>
        <tissue evidence="2">Liver</tissue>
    </source>
</reference>
<proteinExistence type="predicted"/>
<dbReference type="Proteomes" id="UP001066276">
    <property type="component" value="Chromosome 7"/>
</dbReference>
<name>A0AAV7PB81_PLEWA</name>
<feature type="region of interest" description="Disordered" evidence="1">
    <location>
        <begin position="1"/>
        <end position="116"/>
    </location>
</feature>